<evidence type="ECO:0000313" key="1">
    <source>
        <dbReference type="EMBL" id="NGP77900.1"/>
    </source>
</evidence>
<evidence type="ECO:0000313" key="2">
    <source>
        <dbReference type="Proteomes" id="UP000473278"/>
    </source>
</evidence>
<organism evidence="1 2">
    <name type="scientific">Halalkalibaculum roseum</name>
    <dbReference type="NCBI Taxonomy" id="2709311"/>
    <lineage>
        <taxon>Bacteria</taxon>
        <taxon>Pseudomonadati</taxon>
        <taxon>Balneolota</taxon>
        <taxon>Balneolia</taxon>
        <taxon>Balneolales</taxon>
        <taxon>Balneolaceae</taxon>
        <taxon>Halalkalibaculum</taxon>
    </lineage>
</organism>
<gene>
    <name evidence="1" type="ORF">G3570_14725</name>
</gene>
<dbReference type="Proteomes" id="UP000473278">
    <property type="component" value="Unassembled WGS sequence"/>
</dbReference>
<name>A0A6M1SXT1_9BACT</name>
<dbReference type="EMBL" id="JAALLT010000004">
    <property type="protein sequence ID" value="NGP77900.1"/>
    <property type="molecule type" value="Genomic_DNA"/>
</dbReference>
<proteinExistence type="predicted"/>
<dbReference type="RefSeq" id="WP_165143595.1">
    <property type="nucleotide sequence ID" value="NZ_JAALLT010000004.1"/>
</dbReference>
<protein>
    <submittedName>
        <fullName evidence="1">Uncharacterized protein</fullName>
    </submittedName>
</protein>
<dbReference type="AlphaFoldDB" id="A0A6M1SXT1"/>
<comment type="caution">
    <text evidence="1">The sequence shown here is derived from an EMBL/GenBank/DDBJ whole genome shotgun (WGS) entry which is preliminary data.</text>
</comment>
<sequence>MDLTARPVSNYRAVLREIRTFITDHREAFYDVSCCHSKLSKRLQNLSSQLETVIDNIPYYDLMASHLEHKFPPRKEINKICGYLDAIACQMGSEQRDTILIYDLNLEIMRFFKENSSLDETSFQ</sequence>
<reference evidence="1 2" key="1">
    <citation type="submission" date="2020-02" db="EMBL/GenBank/DDBJ databases">
        <title>Balneolaceae bacterium YR4-1, complete genome.</title>
        <authorList>
            <person name="Li Y."/>
            <person name="Wu S."/>
        </authorList>
    </citation>
    <scope>NUCLEOTIDE SEQUENCE [LARGE SCALE GENOMIC DNA]</scope>
    <source>
        <strain evidence="1 2">YR4-1</strain>
    </source>
</reference>
<keyword evidence="2" id="KW-1185">Reference proteome</keyword>
<accession>A0A6M1SXT1</accession>